<feature type="compositionally biased region" description="Low complexity" evidence="1">
    <location>
        <begin position="135"/>
        <end position="145"/>
    </location>
</feature>
<evidence type="ECO:0000256" key="1">
    <source>
        <dbReference type="SAM" id="MobiDB-lite"/>
    </source>
</evidence>
<organism evidence="2">
    <name type="scientific">Panicum hallii</name>
    <dbReference type="NCBI Taxonomy" id="206008"/>
    <lineage>
        <taxon>Eukaryota</taxon>
        <taxon>Viridiplantae</taxon>
        <taxon>Streptophyta</taxon>
        <taxon>Embryophyta</taxon>
        <taxon>Tracheophyta</taxon>
        <taxon>Spermatophyta</taxon>
        <taxon>Magnoliopsida</taxon>
        <taxon>Liliopsida</taxon>
        <taxon>Poales</taxon>
        <taxon>Poaceae</taxon>
        <taxon>PACMAD clade</taxon>
        <taxon>Panicoideae</taxon>
        <taxon>Panicodae</taxon>
        <taxon>Paniceae</taxon>
        <taxon>Panicinae</taxon>
        <taxon>Panicum</taxon>
        <taxon>Panicum sect. Panicum</taxon>
    </lineage>
</organism>
<name>A0A2T8I916_9POAL</name>
<accession>A0A2T8I916</accession>
<dbReference type="Proteomes" id="UP000243499">
    <property type="component" value="Chromosome 8"/>
</dbReference>
<protein>
    <submittedName>
        <fullName evidence="2">Uncharacterized protein</fullName>
    </submittedName>
</protein>
<reference evidence="2" key="1">
    <citation type="submission" date="2018-04" db="EMBL/GenBank/DDBJ databases">
        <title>WGS assembly of Panicum hallii.</title>
        <authorList>
            <person name="Lovell J."/>
            <person name="Jenkins J."/>
            <person name="Lowry D."/>
            <person name="Mamidi S."/>
            <person name="Sreedasyam A."/>
            <person name="Weng X."/>
            <person name="Barry K."/>
            <person name="Bonette J."/>
            <person name="Campitelli B."/>
            <person name="Daum C."/>
            <person name="Gordon S."/>
            <person name="Gould B."/>
            <person name="Lipzen A."/>
            <person name="Macqueen A."/>
            <person name="Palacio-Mejia J."/>
            <person name="Plott C."/>
            <person name="Shakirov E."/>
            <person name="Shu S."/>
            <person name="Yoshinaga Y."/>
            <person name="Zane M."/>
            <person name="Rokhsar D."/>
            <person name="Grimwood J."/>
            <person name="Schmutz J."/>
            <person name="Juenger T."/>
        </authorList>
    </citation>
    <scope>NUCLEOTIDE SEQUENCE [LARGE SCALE GENOMIC DNA]</scope>
    <source>
        <strain evidence="2">FIL2</strain>
    </source>
</reference>
<feature type="compositionally biased region" description="Low complexity" evidence="1">
    <location>
        <begin position="46"/>
        <end position="64"/>
    </location>
</feature>
<feature type="compositionally biased region" description="Polar residues" evidence="1">
    <location>
        <begin position="1"/>
        <end position="12"/>
    </location>
</feature>
<feature type="compositionally biased region" description="Polar residues" evidence="1">
    <location>
        <begin position="148"/>
        <end position="160"/>
    </location>
</feature>
<evidence type="ECO:0000313" key="2">
    <source>
        <dbReference type="EMBL" id="PVH34164.1"/>
    </source>
</evidence>
<feature type="compositionally biased region" description="Low complexity" evidence="1">
    <location>
        <begin position="178"/>
        <end position="203"/>
    </location>
</feature>
<dbReference type="Gramene" id="PVH34164">
    <property type="protein sequence ID" value="PVH34164"/>
    <property type="gene ID" value="PAHAL_8G159500"/>
</dbReference>
<feature type="compositionally biased region" description="Polar residues" evidence="1">
    <location>
        <begin position="96"/>
        <end position="111"/>
    </location>
</feature>
<sequence length="209" mass="21117">MSPCSTTRSWPSAPSCPQLIRPSPPARSPASSRSPAPPSPSPSRPPQASSLPAKAARPPAARARPLNHAQALVGPHCAAPSPARFCSASARRGTSAGRTRSASPAATSQQTHSERQPWRKSRGAAECGCASPEAPGSSTPGSSKSSSREATPSTPPSGTQETRRRRGCCGGWSPARPSGCGCRRSPGASSSSSLPPHSGSKPPATGCSI</sequence>
<dbReference type="EMBL" id="CM008053">
    <property type="protein sequence ID" value="PVH34164.1"/>
    <property type="molecule type" value="Genomic_DNA"/>
</dbReference>
<dbReference type="AlphaFoldDB" id="A0A2T8I916"/>
<feature type="compositionally biased region" description="Pro residues" evidence="1">
    <location>
        <begin position="35"/>
        <end position="45"/>
    </location>
</feature>
<proteinExistence type="predicted"/>
<feature type="region of interest" description="Disordered" evidence="1">
    <location>
        <begin position="1"/>
        <end position="209"/>
    </location>
</feature>
<gene>
    <name evidence="2" type="ORF">PAHAL_8G159500</name>
</gene>